<keyword evidence="13" id="KW-1185">Reference proteome</keyword>
<dbReference type="GO" id="GO:0090307">
    <property type="term" value="P:mitotic spindle assembly"/>
    <property type="evidence" value="ECO:0007669"/>
    <property type="project" value="TreeGrafter"/>
</dbReference>
<evidence type="ECO:0000256" key="2">
    <source>
        <dbReference type="ARBA" id="ARBA00022490"/>
    </source>
</evidence>
<feature type="coiled-coil region" evidence="9">
    <location>
        <begin position="658"/>
        <end position="774"/>
    </location>
</feature>
<dbReference type="Pfam" id="PF00225">
    <property type="entry name" value="Kinesin"/>
    <property type="match status" value="2"/>
</dbReference>
<evidence type="ECO:0000256" key="7">
    <source>
        <dbReference type="ARBA" id="ARBA00023212"/>
    </source>
</evidence>
<dbReference type="GeneID" id="40311223"/>
<dbReference type="PRINTS" id="PR00380">
    <property type="entry name" value="KINESINHEAVY"/>
</dbReference>
<evidence type="ECO:0000313" key="13">
    <source>
        <dbReference type="Proteomes" id="UP000224006"/>
    </source>
</evidence>
<dbReference type="Proteomes" id="UP000224006">
    <property type="component" value="Chromosome V"/>
</dbReference>
<evidence type="ECO:0000259" key="11">
    <source>
        <dbReference type="PROSITE" id="PS50067"/>
    </source>
</evidence>
<sequence>MVSPTLPGVAAVNAASRGGSAGEEADWDEAGRHSLRPPAGGGEPPSAPSFLVQHLHTPLAASLARRQAADQKLTRKKMPTTCGEVSAAPLLGTASSGHASRLAQVATPAPPPASGASPLVKTVMSSPASVDTNATESSRSSSGAAPAPARKTAGAAGAGGCRVNVRVVVRCRPMTAAEQRESSSVVDIYTERNEVAVRLRGGGPPGFAGKAQQSLSGAGGGSGNRARLQSSAGAGGSNSSKVFRFDGVCPVSTSQQQLFEQHAQPLVDEVLQGFNCTIFAYGQTGTGKTVTVEGAPGAGGRSVYDTDDDIAAQADCGLVGRSVRRIFSTLRSERAAKDYTVTCSFLEIYNEELVDLFSILPASSSSAFASGGGSCPSSQSSLPGSDSNDSQLSGSQGSGASSRLRIYEDNSSSSAAEPAASGAGAASGGVPRGPQQARGVVRVEGLEEKEVKSEEEVFALLRAAAPRRSFAASSANARSSRSHTIFSVSVSIRESASAVAEEDGELEGATPVTGRRRAGAGFTGPRAGASVEEEVVRVGKLNLVDLAGSENIYKSWGTTAEEKRRREALTINKSLLTLGRCINALVDNASYVPYRDSKLTRLLQDSLGGCTKTCLIATISPAGNVVEETINTLDYAYRAKSIQNLPVKTLRHSKSLLLSSLLSENQQLKLLLASQRERDGVFLPLPLYTQQEERLQSQQEQLLAQDTQIRCLEDRLQQQESQLKAFEEMEARLRVALDEQSSLQQRAAQLAAELAAANETGKDLQTQVQRLEGREEFVATQMTQELQKQRAAAAAASRTLNSAIHDLLSLFSHQKEVLARSQARGRDISTCFAQEVDAACSKLAEEQTVLHRRLEASLKSLRSHEDARASAALKAAELLQGRFEAQQSLEDSERQQRVETLAKWHQRTEAHRAQATEGLANLESELERQRERGKVRLTDVGQKARAALQRLQCRLREQADAACMQLEQKAAEETKHREHVRHMVAGLAEKEISHAGTTSRTLERLESELDTWKDEQERQVEEATAALLSALQRQIRQLADQHQEALSRHAQTLQRQLKALRDEQKAQQHTLKALGEELAVAADDGGATVTALASAARSGLNALVASAMQATAGGQEALKAHELATAAALEQDGRASQSHIATVKDCFSAHHRALCTSLEEASAHERKIAAAKAEADRAACEANRERQKEEERLRGLARDMLTDAHGAAEAAEAHRQGALRKQQQRAGEFVKTVRKELRTPCDGRCPVPPGEPLVPSQKAGGKPVACASCFAEATVRRWTEAQAQLAASAAETTDSEGDFCRLADLRRRFLDLETWQPAQSPDGACPSPAAATGTEKCATPPSSLPTAARACWQTDTDTPLLRLDGVLHAEPSGLCVSISAASSALSDRPSSAASRVEVSSGQQSLSTSRGAASPSAANATPGSATPWGHDASQPGEKSLSEWEVDRVSCSAEAVGGEAEEATEEEDAEYALPPCQQTACGPKPETPSQWHLKAAKRSSSFPQRSLGKDLARPRVGKAPGAPGFGRPSPRTAVNADGKKSISLAVRMGGEADAARPRGVSRGAVLHRPHAQLSPLKNEMREGLPGVPAQSRSGGSKRGLQKMHAGMRPGAARGAAPVGLRSGRNDGSSARPELGRQDENTKSGNAGAAPREETERQRQSLRRRRSSDGAFLELESEKKKPNTDVTSPRAGLPAVCAS</sequence>
<feature type="region of interest" description="Disordered" evidence="10">
    <location>
        <begin position="1206"/>
        <end position="1226"/>
    </location>
</feature>
<dbReference type="GO" id="GO:0051231">
    <property type="term" value="P:spindle elongation"/>
    <property type="evidence" value="ECO:0007669"/>
    <property type="project" value="TreeGrafter"/>
</dbReference>
<evidence type="ECO:0000256" key="4">
    <source>
        <dbReference type="ARBA" id="ARBA00022741"/>
    </source>
</evidence>
<accession>A0A2A9MAB5</accession>
<comment type="similarity">
    <text evidence="8">Belongs to the TRAFAC class myosin-kinesin ATPase superfamily. Kinesin family.</text>
</comment>
<dbReference type="SMART" id="SM00129">
    <property type="entry name" value="KISc"/>
    <property type="match status" value="1"/>
</dbReference>
<feature type="region of interest" description="Disordered" evidence="10">
    <location>
        <begin position="1"/>
        <end position="49"/>
    </location>
</feature>
<dbReference type="EMBL" id="NWUJ01000005">
    <property type="protein sequence ID" value="PFH35408.1"/>
    <property type="molecule type" value="Genomic_DNA"/>
</dbReference>
<comment type="caution">
    <text evidence="12">The sequence shown here is derived from an EMBL/GenBank/DDBJ whole genome shotgun (WGS) entry which is preliminary data.</text>
</comment>
<feature type="coiled-coil region" evidence="9">
    <location>
        <begin position="1161"/>
        <end position="1190"/>
    </location>
</feature>
<evidence type="ECO:0000256" key="10">
    <source>
        <dbReference type="SAM" id="MobiDB-lite"/>
    </source>
</evidence>
<dbReference type="InterPro" id="IPR036961">
    <property type="entry name" value="Kinesin_motor_dom_sf"/>
</dbReference>
<feature type="domain" description="Kinesin motor" evidence="11">
    <location>
        <begin position="164"/>
        <end position="642"/>
    </location>
</feature>
<keyword evidence="2" id="KW-0963">Cytoplasm</keyword>
<feature type="compositionally biased region" description="Low complexity" evidence="10">
    <location>
        <begin position="137"/>
        <end position="156"/>
    </location>
</feature>
<evidence type="ECO:0000256" key="1">
    <source>
        <dbReference type="ARBA" id="ARBA00004245"/>
    </source>
</evidence>
<feature type="region of interest" description="Disordered" evidence="10">
    <location>
        <begin position="200"/>
        <end position="238"/>
    </location>
</feature>
<feature type="region of interest" description="Disordered" evidence="10">
    <location>
        <begin position="1478"/>
        <end position="1696"/>
    </location>
</feature>
<comment type="subcellular location">
    <subcellularLocation>
        <location evidence="1">Cytoplasm</location>
        <location evidence="1">Cytoskeleton</location>
    </subcellularLocation>
</comment>
<dbReference type="OrthoDB" id="332257at2759"/>
<name>A0A2A9MAB5_BESBE</name>
<keyword evidence="9" id="KW-0175">Coiled coil</keyword>
<dbReference type="GO" id="GO:0007018">
    <property type="term" value="P:microtubule-based movement"/>
    <property type="evidence" value="ECO:0007669"/>
    <property type="project" value="InterPro"/>
</dbReference>
<keyword evidence="3" id="KW-0493">Microtubule</keyword>
<keyword evidence="4 8" id="KW-0547">Nucleotide-binding</keyword>
<feature type="coiled-coil region" evidence="9">
    <location>
        <begin position="956"/>
        <end position="1077"/>
    </location>
</feature>
<dbReference type="GO" id="GO:0008574">
    <property type="term" value="F:plus-end-directed microtubule motor activity"/>
    <property type="evidence" value="ECO:0007669"/>
    <property type="project" value="TreeGrafter"/>
</dbReference>
<feature type="compositionally biased region" description="Low complexity" evidence="10">
    <location>
        <begin position="1604"/>
        <end position="1617"/>
    </location>
</feature>
<feature type="compositionally biased region" description="Polar residues" evidence="10">
    <location>
        <begin position="123"/>
        <end position="136"/>
    </location>
</feature>
<dbReference type="GO" id="GO:0005524">
    <property type="term" value="F:ATP binding"/>
    <property type="evidence" value="ECO:0007669"/>
    <property type="project" value="UniProtKB-UniRule"/>
</dbReference>
<feature type="compositionally biased region" description="Polar residues" evidence="10">
    <location>
        <begin position="1392"/>
        <end position="1423"/>
    </location>
</feature>
<evidence type="ECO:0000256" key="5">
    <source>
        <dbReference type="ARBA" id="ARBA00022840"/>
    </source>
</evidence>
<feature type="region of interest" description="Disordered" evidence="10">
    <location>
        <begin position="1317"/>
        <end position="1341"/>
    </location>
</feature>
<dbReference type="PANTHER" id="PTHR47970">
    <property type="entry name" value="KINESIN-LIKE PROTEIN KIF11"/>
    <property type="match status" value="1"/>
</dbReference>
<dbReference type="KEGG" id="bbes:BESB_062950"/>
<dbReference type="SUPFAM" id="SSF52540">
    <property type="entry name" value="P-loop containing nucleoside triphosphate hydrolases"/>
    <property type="match status" value="1"/>
</dbReference>
<feature type="compositionally biased region" description="Low complexity" evidence="10">
    <location>
        <begin position="370"/>
        <end position="404"/>
    </location>
</feature>
<keyword evidence="6 8" id="KW-0505">Motor protein</keyword>
<dbReference type="VEuPathDB" id="ToxoDB:BESB_062950"/>
<feature type="region of interest" description="Disordered" evidence="10">
    <location>
        <begin position="370"/>
        <end position="436"/>
    </location>
</feature>
<feature type="region of interest" description="Disordered" evidence="10">
    <location>
        <begin position="62"/>
        <end position="81"/>
    </location>
</feature>
<dbReference type="GO" id="GO:0072686">
    <property type="term" value="C:mitotic spindle"/>
    <property type="evidence" value="ECO:0007669"/>
    <property type="project" value="TreeGrafter"/>
</dbReference>
<evidence type="ECO:0000256" key="9">
    <source>
        <dbReference type="SAM" id="Coils"/>
    </source>
</evidence>
<feature type="region of interest" description="Disordered" evidence="10">
    <location>
        <begin position="99"/>
        <end position="156"/>
    </location>
</feature>
<dbReference type="InterPro" id="IPR047149">
    <property type="entry name" value="KIF11-like"/>
</dbReference>
<dbReference type="RefSeq" id="XP_029219417.1">
    <property type="nucleotide sequence ID" value="XM_029364709.1"/>
</dbReference>
<dbReference type="STRING" id="94643.A0A2A9MAB5"/>
<evidence type="ECO:0000256" key="3">
    <source>
        <dbReference type="ARBA" id="ARBA00022701"/>
    </source>
</evidence>
<dbReference type="PANTHER" id="PTHR47970:SF12">
    <property type="entry name" value="KINESIN FAMILY MEMBER 11"/>
    <property type="match status" value="1"/>
</dbReference>
<protein>
    <submittedName>
        <fullName evidence="12">Kinesin motor domain-containing protein</fullName>
    </submittedName>
</protein>
<feature type="coiled-coil region" evidence="9">
    <location>
        <begin position="905"/>
        <end position="932"/>
    </location>
</feature>
<keyword evidence="7" id="KW-0206">Cytoskeleton</keyword>
<keyword evidence="5 8" id="KW-0067">ATP-binding</keyword>
<dbReference type="GO" id="GO:0008017">
    <property type="term" value="F:microtubule binding"/>
    <property type="evidence" value="ECO:0007669"/>
    <property type="project" value="InterPro"/>
</dbReference>
<evidence type="ECO:0000256" key="8">
    <source>
        <dbReference type="PROSITE-ProRule" id="PRU00283"/>
    </source>
</evidence>
<organism evidence="12 13">
    <name type="scientific">Besnoitia besnoiti</name>
    <name type="common">Apicomplexan protozoan</name>
    <dbReference type="NCBI Taxonomy" id="94643"/>
    <lineage>
        <taxon>Eukaryota</taxon>
        <taxon>Sar</taxon>
        <taxon>Alveolata</taxon>
        <taxon>Apicomplexa</taxon>
        <taxon>Conoidasida</taxon>
        <taxon>Coccidia</taxon>
        <taxon>Eucoccidiorida</taxon>
        <taxon>Eimeriorina</taxon>
        <taxon>Sarcocystidae</taxon>
        <taxon>Besnoitia</taxon>
    </lineage>
</organism>
<dbReference type="InterPro" id="IPR001752">
    <property type="entry name" value="Kinesin_motor_dom"/>
</dbReference>
<evidence type="ECO:0000313" key="12">
    <source>
        <dbReference type="EMBL" id="PFH35408.1"/>
    </source>
</evidence>
<feature type="region of interest" description="Disordered" evidence="10">
    <location>
        <begin position="501"/>
        <end position="524"/>
    </location>
</feature>
<feature type="region of interest" description="Disordered" evidence="10">
    <location>
        <begin position="1392"/>
        <end position="1445"/>
    </location>
</feature>
<feature type="compositionally biased region" description="Low complexity" evidence="10">
    <location>
        <begin position="411"/>
        <end position="424"/>
    </location>
</feature>
<proteinExistence type="inferred from homology"/>
<feature type="binding site" evidence="8">
    <location>
        <begin position="282"/>
        <end position="289"/>
    </location>
    <ligand>
        <name>ATP</name>
        <dbReference type="ChEBI" id="CHEBI:30616"/>
    </ligand>
</feature>
<dbReference type="InterPro" id="IPR027417">
    <property type="entry name" value="P-loop_NTPase"/>
</dbReference>
<reference evidence="12 13" key="1">
    <citation type="submission" date="2017-09" db="EMBL/GenBank/DDBJ databases">
        <title>Genome sequencing of Besnoitia besnoiti strain Bb-Ger1.</title>
        <authorList>
            <person name="Schares G."/>
            <person name="Venepally P."/>
            <person name="Lorenzi H.A."/>
        </authorList>
    </citation>
    <scope>NUCLEOTIDE SEQUENCE [LARGE SCALE GENOMIC DNA]</scope>
    <source>
        <strain evidence="12 13">Bb-Ger1</strain>
    </source>
</reference>
<dbReference type="GO" id="GO:0005876">
    <property type="term" value="C:spindle microtubule"/>
    <property type="evidence" value="ECO:0007669"/>
    <property type="project" value="TreeGrafter"/>
</dbReference>
<dbReference type="PROSITE" id="PS00411">
    <property type="entry name" value="KINESIN_MOTOR_1"/>
    <property type="match status" value="1"/>
</dbReference>
<evidence type="ECO:0000256" key="6">
    <source>
        <dbReference type="ARBA" id="ARBA00023175"/>
    </source>
</evidence>
<dbReference type="Gene3D" id="3.40.850.10">
    <property type="entry name" value="Kinesin motor domain"/>
    <property type="match status" value="1"/>
</dbReference>
<dbReference type="PROSITE" id="PS50067">
    <property type="entry name" value="KINESIN_MOTOR_2"/>
    <property type="match status" value="1"/>
</dbReference>
<dbReference type="InterPro" id="IPR019821">
    <property type="entry name" value="Kinesin_motor_CS"/>
</dbReference>
<gene>
    <name evidence="12" type="ORF">BESB_062950</name>
</gene>